<keyword evidence="5 6" id="KW-0472">Membrane</keyword>
<keyword evidence="4 6" id="KW-1133">Transmembrane helix</keyword>
<name>A0A9D1LB17_9FIRM</name>
<dbReference type="PANTHER" id="PTHR43370:SF2">
    <property type="entry name" value="ABC TRANSPORTER PERMEASE PROTEIN"/>
    <property type="match status" value="1"/>
</dbReference>
<evidence type="ECO:0000256" key="4">
    <source>
        <dbReference type="ARBA" id="ARBA00022989"/>
    </source>
</evidence>
<evidence type="ECO:0000256" key="6">
    <source>
        <dbReference type="SAM" id="Phobius"/>
    </source>
</evidence>
<evidence type="ECO:0000256" key="3">
    <source>
        <dbReference type="ARBA" id="ARBA00022692"/>
    </source>
</evidence>
<feature type="transmembrane region" description="Helical" evidence="6">
    <location>
        <begin position="242"/>
        <end position="258"/>
    </location>
</feature>
<sequence>MAAIPAGMPLLLGTLGEILTEKSGNLNLGVEGMMYMGAILGFLAGFYTDSAVLALGAAFLGGALGALIYTFLTVTLKANQNVTGLTLTIFGTGLASLIGENLLAGGAASASFSESLKASFDRIPIPGLADIPYLGPLLFDNNIFVYLGVGIAICMGIYLNHTRRGLNLRAIGENPGAADAAGIHVTLYKYVHILLGGGICGLGGGYVCFVTCKGLWVQNCVGGLGWIAVALVIFASWSPYRSIFGSLVFGALSILQFYKPAFLRNVSAPVFSMLPFLVTAIVLVVTSVRMSRERVQPKGCGINYDREER</sequence>
<dbReference type="CDD" id="cd06580">
    <property type="entry name" value="TM_PBP1_transp_TpRbsC_like"/>
    <property type="match status" value="1"/>
</dbReference>
<reference evidence="7" key="2">
    <citation type="journal article" date="2021" name="PeerJ">
        <title>Extensive microbial diversity within the chicken gut microbiome revealed by metagenomics and culture.</title>
        <authorList>
            <person name="Gilroy R."/>
            <person name="Ravi A."/>
            <person name="Getino M."/>
            <person name="Pursley I."/>
            <person name="Horton D.L."/>
            <person name="Alikhan N.F."/>
            <person name="Baker D."/>
            <person name="Gharbi K."/>
            <person name="Hall N."/>
            <person name="Watson M."/>
            <person name="Adriaenssens E.M."/>
            <person name="Foster-Nyarko E."/>
            <person name="Jarju S."/>
            <person name="Secka A."/>
            <person name="Antonio M."/>
            <person name="Oren A."/>
            <person name="Chaudhuri R.R."/>
            <person name="La Ragione R."/>
            <person name="Hildebrand F."/>
            <person name="Pallen M.J."/>
        </authorList>
    </citation>
    <scope>NUCLEOTIDE SEQUENCE</scope>
    <source>
        <strain evidence="7">ChiHcec3-11533</strain>
    </source>
</reference>
<evidence type="ECO:0000313" key="7">
    <source>
        <dbReference type="EMBL" id="HIU33988.1"/>
    </source>
</evidence>
<accession>A0A9D1LB17</accession>
<dbReference type="Proteomes" id="UP000824072">
    <property type="component" value="Unassembled WGS sequence"/>
</dbReference>
<feature type="transmembrane region" description="Helical" evidence="6">
    <location>
        <begin position="143"/>
        <end position="159"/>
    </location>
</feature>
<dbReference type="Pfam" id="PF02653">
    <property type="entry name" value="BPD_transp_2"/>
    <property type="match status" value="1"/>
</dbReference>
<dbReference type="AlphaFoldDB" id="A0A9D1LB17"/>
<protein>
    <submittedName>
        <fullName evidence="7">ABC transporter permease</fullName>
    </submittedName>
</protein>
<feature type="transmembrane region" description="Helical" evidence="6">
    <location>
        <begin position="270"/>
        <end position="288"/>
    </location>
</feature>
<proteinExistence type="predicted"/>
<comment type="caution">
    <text evidence="7">The sequence shown here is derived from an EMBL/GenBank/DDBJ whole genome shotgun (WGS) entry which is preliminary data.</text>
</comment>
<evidence type="ECO:0000256" key="1">
    <source>
        <dbReference type="ARBA" id="ARBA00004651"/>
    </source>
</evidence>
<organism evidence="7 8">
    <name type="scientific">Candidatus Pullichristensenella excrementigallinarum</name>
    <dbReference type="NCBI Taxonomy" id="2840907"/>
    <lineage>
        <taxon>Bacteria</taxon>
        <taxon>Bacillati</taxon>
        <taxon>Bacillota</taxon>
        <taxon>Clostridia</taxon>
        <taxon>Candidatus Pullichristensenella</taxon>
    </lineage>
</organism>
<reference evidence="7" key="1">
    <citation type="submission" date="2020-10" db="EMBL/GenBank/DDBJ databases">
        <authorList>
            <person name="Gilroy R."/>
        </authorList>
    </citation>
    <scope>NUCLEOTIDE SEQUENCE</scope>
    <source>
        <strain evidence="7">ChiHcec3-11533</strain>
    </source>
</reference>
<dbReference type="InterPro" id="IPR001851">
    <property type="entry name" value="ABC_transp_permease"/>
</dbReference>
<gene>
    <name evidence="7" type="ORF">IAB02_05440</name>
</gene>
<feature type="transmembrane region" description="Helical" evidence="6">
    <location>
        <begin position="51"/>
        <end position="72"/>
    </location>
</feature>
<dbReference type="GO" id="GO:0005886">
    <property type="term" value="C:plasma membrane"/>
    <property type="evidence" value="ECO:0007669"/>
    <property type="project" value="UniProtKB-SubCell"/>
</dbReference>
<feature type="transmembrane region" description="Helical" evidence="6">
    <location>
        <begin position="26"/>
        <end position="44"/>
    </location>
</feature>
<dbReference type="GO" id="GO:0022857">
    <property type="term" value="F:transmembrane transporter activity"/>
    <property type="evidence" value="ECO:0007669"/>
    <property type="project" value="InterPro"/>
</dbReference>
<keyword evidence="3 6" id="KW-0812">Transmembrane</keyword>
<dbReference type="EMBL" id="DVMU01000120">
    <property type="protein sequence ID" value="HIU33988.1"/>
    <property type="molecule type" value="Genomic_DNA"/>
</dbReference>
<feature type="transmembrane region" description="Helical" evidence="6">
    <location>
        <begin position="190"/>
        <end position="209"/>
    </location>
</feature>
<keyword evidence="2" id="KW-1003">Cell membrane</keyword>
<evidence type="ECO:0000256" key="2">
    <source>
        <dbReference type="ARBA" id="ARBA00022475"/>
    </source>
</evidence>
<evidence type="ECO:0000256" key="5">
    <source>
        <dbReference type="ARBA" id="ARBA00023136"/>
    </source>
</evidence>
<evidence type="ECO:0000313" key="8">
    <source>
        <dbReference type="Proteomes" id="UP000824072"/>
    </source>
</evidence>
<comment type="subcellular location">
    <subcellularLocation>
        <location evidence="1">Cell membrane</location>
        <topology evidence="1">Multi-pass membrane protein</topology>
    </subcellularLocation>
</comment>
<dbReference type="PANTHER" id="PTHR43370">
    <property type="entry name" value="SUGAR ABC TRANSPORTER INTEGRAL MEMBRANE PROTEIN-RELATED"/>
    <property type="match status" value="1"/>
</dbReference>
<feature type="transmembrane region" description="Helical" evidence="6">
    <location>
        <begin position="215"/>
        <end position="235"/>
    </location>
</feature>